<comment type="caution">
    <text evidence="5">The sequence shown here is derived from an EMBL/GenBank/DDBJ whole genome shotgun (WGS) entry which is preliminary data.</text>
</comment>
<feature type="coiled-coil region" evidence="2">
    <location>
        <begin position="2220"/>
        <end position="2268"/>
    </location>
</feature>
<feature type="compositionally biased region" description="Basic and acidic residues" evidence="3">
    <location>
        <begin position="1541"/>
        <end position="1567"/>
    </location>
</feature>
<dbReference type="InterPro" id="IPR055167">
    <property type="entry name" value="Rootletin-like_CC"/>
</dbReference>
<proteinExistence type="predicted"/>
<feature type="compositionally biased region" description="Polar residues" evidence="3">
    <location>
        <begin position="631"/>
        <end position="641"/>
    </location>
</feature>
<feature type="region of interest" description="Disordered" evidence="3">
    <location>
        <begin position="630"/>
        <end position="658"/>
    </location>
</feature>
<organism evidence="5 6">
    <name type="scientific">Bucorvus abyssinicus</name>
    <name type="common">Northern ground-hornbill</name>
    <name type="synonym">Abyssinian ground-hornbill</name>
    <dbReference type="NCBI Taxonomy" id="153643"/>
    <lineage>
        <taxon>Eukaryota</taxon>
        <taxon>Metazoa</taxon>
        <taxon>Chordata</taxon>
        <taxon>Craniata</taxon>
        <taxon>Vertebrata</taxon>
        <taxon>Euteleostomi</taxon>
        <taxon>Archelosauria</taxon>
        <taxon>Archosauria</taxon>
        <taxon>Dinosauria</taxon>
        <taxon>Saurischia</taxon>
        <taxon>Theropoda</taxon>
        <taxon>Coelurosauria</taxon>
        <taxon>Aves</taxon>
        <taxon>Neognathae</taxon>
        <taxon>Neoaves</taxon>
        <taxon>Telluraves</taxon>
        <taxon>Coraciimorphae</taxon>
        <taxon>Bucerotiformes</taxon>
        <taxon>Bucorvidae</taxon>
        <taxon>Bucorvus</taxon>
    </lineage>
</organism>
<keyword evidence="6" id="KW-1185">Reference proteome</keyword>
<evidence type="ECO:0000256" key="3">
    <source>
        <dbReference type="SAM" id="MobiDB-lite"/>
    </source>
</evidence>
<feature type="non-terminal residue" evidence="5">
    <location>
        <position position="2400"/>
    </location>
</feature>
<gene>
    <name evidence="5" type="primary">Cep250</name>
    <name evidence="5" type="ORF">BUCABY_R05377</name>
</gene>
<feature type="region of interest" description="Disordered" evidence="3">
    <location>
        <begin position="1435"/>
        <end position="1516"/>
    </location>
</feature>
<feature type="coiled-coil region" evidence="2">
    <location>
        <begin position="1023"/>
        <end position="1103"/>
    </location>
</feature>
<reference evidence="5 6" key="1">
    <citation type="submission" date="2019-09" db="EMBL/GenBank/DDBJ databases">
        <title>Bird 10,000 Genomes (B10K) Project - Family phase.</title>
        <authorList>
            <person name="Zhang G."/>
        </authorList>
    </citation>
    <scope>NUCLEOTIDE SEQUENCE [LARGE SCALE GENOMIC DNA]</scope>
    <source>
        <strain evidence="5">B10K-DU-012-80</strain>
    </source>
</reference>
<dbReference type="PANTHER" id="PTHR23159:SF1">
    <property type="entry name" value="CENTROSOME-ASSOCIATED PROTEIN CEP250"/>
    <property type="match status" value="1"/>
</dbReference>
<feature type="coiled-coil region" evidence="2">
    <location>
        <begin position="2106"/>
        <end position="2133"/>
    </location>
</feature>
<dbReference type="Gene3D" id="1.10.287.1490">
    <property type="match status" value="1"/>
</dbReference>
<feature type="compositionally biased region" description="Basic and acidic residues" evidence="3">
    <location>
        <begin position="1576"/>
        <end position="1595"/>
    </location>
</feature>
<evidence type="ECO:0000259" key="4">
    <source>
        <dbReference type="Pfam" id="PF15035"/>
    </source>
</evidence>
<feature type="compositionally biased region" description="Basic and acidic residues" evidence="3">
    <location>
        <begin position="1471"/>
        <end position="1497"/>
    </location>
</feature>
<evidence type="ECO:0000256" key="1">
    <source>
        <dbReference type="ARBA" id="ARBA00023054"/>
    </source>
</evidence>
<dbReference type="Proteomes" id="UP000551127">
    <property type="component" value="Unassembled WGS sequence"/>
</dbReference>
<feature type="coiled-coil region" evidence="2">
    <location>
        <begin position="1180"/>
        <end position="1253"/>
    </location>
</feature>
<feature type="region of interest" description="Disordered" evidence="3">
    <location>
        <begin position="428"/>
        <end position="447"/>
    </location>
</feature>
<dbReference type="EMBL" id="VYZL01001726">
    <property type="protein sequence ID" value="NWR58025.1"/>
    <property type="molecule type" value="Genomic_DNA"/>
</dbReference>
<protein>
    <submittedName>
        <fullName evidence="5">CP250 protein</fullName>
    </submittedName>
</protein>
<accession>A0A7K4YG46</accession>
<evidence type="ECO:0000256" key="2">
    <source>
        <dbReference type="SAM" id="Coils"/>
    </source>
</evidence>
<sequence length="2400" mass="279944">VLKYRTRCQELEQQLEAGGGSLPGRWEATEDHSLEKALLQVEEEQQRCENLAEVNTLLREHLGKANEVNSALKEDVGKLTADWMRAREELELKESEWCNERELYDSYLRGEHNRLLSLWCQVVTFRRHFLEMKTATDRDLSELKAEQMRLSGSILVSCSRLDSSVRLWESVTLGRPVLNDQTQQQAEQEISQKTWEVMSLKVQEDLEEKKKLQDRVMELSALLAQSQKQHEEQEKTMKTLNDTVETLEASRLEKEYEASLSKSTKEENLSLQKLIKDITEMVLDDSDSTIRSICTDTSQHAESCNILSCRSSVDAEHAFILIQEALERKRGATEALKEELSARQGTIDFLLHQHREQEEKCQKLQQRLEQLEGECKTSSSHQRHLQSLIEALRSDCANLEKTREELQQQLEVTEQEVSLLRQSNRELQLKEDSAQGEKVEQQQTMERTRHDQELLLKDLAALEGKHSLLQSELVVARETVEELHLQRDLLKQEKHELTMALEKAEQSVAELTGSRNMLSAEIADLRVATAKMSSINEALALDKVQLNKLLLQLEQESEVLSCKVDEMERARISDQEKLNLCERTNEELSAEKARLEQLLKNAEEQQEGLQVELRVLAEEKADTQEKLRQVYRQQESASSGLEQLRQESSRQGHALAKASKEKEFLVHEKAALEVRLAAMERDRQGLSEQLAEARSVKETLESSLFEAQQHLSQLEIARSQLEIQLHTVTQAKEVIQGEVKCLQWELEAERTLMKQERENMAQQLLRTEQQYDNTLRLRQTDHEVEINKLLQDLASEREGHHSELQKMLEQWEKEKAETEGEHEEKLFDMKQKVATLQAQQEEERIRSENAKQEILSEKECEKNALLEMLLQTQGELREACQQLEQLRQEVEEQRENRQNITEKLQAELQETQSKIKAAENRHKEEIQTVKEEMNICLQQRDALQKQVEDLTSQLVASEESQQVICRKAQQDLSEAQELSRQKELSALSFRLTLSLEEKELSLRTLEEDNLAQHNQVSQLLSAIHQAQKLHSDHRSEVQELNNQIQSLQAVVLEKEAGLATREKQLLQDLEESRAGEQCLRDSLRMLEAEMSELRSRLSSSENRTKALATECQQANSAHREARSQLDKLCLVLHRMICDSRDLVTSKWLLFSEQGHFWDVTVSQARDLPAELTVDRVAAALQDLHQHLKQTQQDLNDARKKMQVLELELSKRQAERDHFSALSQELQNQLTQSQEECKNSLQTALQEVAAALQEEAMTPHQEVASLERELESPEEQRKDGLHKWDGLLALKENLVWEIKLLRESVTASETQANTATDMNHCLEQELQTTLSVLKIKNEEVERQWEKIQVLQKEAAQGKALQENLTRMTAILSEREGEMKLYQEQVKLLEMQKEMHKTTLNHVIEDITEKKHKMESQQEQIRYLETQQEKQRIAVSKMSKDLEERDREVRSQQEEIQELERQLEMQRTTVSKTSKELEEKDQEIKSRQEEIQELERQLEMQRTTVSKTSKELEEKDQEIRSWQEEIQELERQLEMQRTTVSKTSKELEEKDQEIRSRQEEIQELERQLEMQRTTVSKTSKELEEKDQEIRSRQEEIQELEKQLEMQRTAVSKTSKELEEKDQEIKFQERKIMILEQRGASQVRNLIVDLGHMKGNLKEEHVELMSLPQQIQELEVEREQVKSLHTSLEHLGAVLKDGESESDSQTDQLRHLQQYKEQEERHLQELHGKVEKVTLSLPKKDQELETQPKQIEEAEEVMKMQLRTVCNQMEQTLETLKEKDRVTDIQKQPMQNYEGKTEEQMNILQRDLECTKAILKEKDFMIASQKELIETFQNREQDSEQQKEVLRHLQAALQEKEEEILSLRKQCEACKAKEEKAEQTNLQATKQTLKEREKQIKVPEGLQQQKEKAAMQTKTILQKVEHAESSLDTRDQEMVSLQEHAQDLQEWELEGKLAKSLQQGLDKTSQIVKKNCLELLRQREQLNMFQLHEESLKVALTSCQKQVNLLEEVVRKRDEDSETLRQKLQWQGEELKTLQNLQLSLTRKSEEVRHDREQDKVLEEILPEKEQETKAQGEQKEEKILAKKDEEIKYQRDRVRYLEKTLTGREQELRRQNCLLKRQQELTRQLEDERKAKGEELEHVIAILKQNESREVKWKEKAQALNLALAKSEVANGTLREEIVILRSMVAERDKDWFHLQVGSVTECDRVTQATAEGEQLSWISEKRLLLQRLEHLQQEVARLELEKTELKQLNAELKRTLEQVERERRRLKRYCNGRLLPDACGFSVSDPHKMPPSGQVRTESYLVQGAFCLFQVSLLQVQLAQEQKHKQDYIECCVKTSQELSDLHQELSDSLAAVVREPNAAVLEAEAQKLDQSLSLNLTVLSLDRQSPERQLSHSTARSPRS</sequence>
<feature type="coiled-coil region" evidence="2">
    <location>
        <begin position="202"/>
        <end position="250"/>
    </location>
</feature>
<feature type="coiled-coil region" evidence="2">
    <location>
        <begin position="1819"/>
        <end position="1889"/>
    </location>
</feature>
<feature type="domain" description="Rootletin-like coiled-coil" evidence="4">
    <location>
        <begin position="1"/>
        <end position="151"/>
    </location>
</feature>
<dbReference type="PANTHER" id="PTHR23159">
    <property type="entry name" value="CENTROSOMAL PROTEIN 2"/>
    <property type="match status" value="1"/>
</dbReference>
<dbReference type="Pfam" id="PF15035">
    <property type="entry name" value="Rootletin"/>
    <property type="match status" value="1"/>
</dbReference>
<feature type="compositionally biased region" description="Basic and acidic residues" evidence="3">
    <location>
        <begin position="1435"/>
        <end position="1462"/>
    </location>
</feature>
<dbReference type="OrthoDB" id="3549872at2759"/>
<feature type="region of interest" description="Disordered" evidence="3">
    <location>
        <begin position="1531"/>
        <end position="1595"/>
    </location>
</feature>
<feature type="compositionally biased region" description="Basic and acidic residues" evidence="3">
    <location>
        <begin position="1506"/>
        <end position="1516"/>
    </location>
</feature>
<name>A0A7K4YG46_BUCAB</name>
<keyword evidence="1 2" id="KW-0175">Coiled coil</keyword>
<evidence type="ECO:0000313" key="5">
    <source>
        <dbReference type="EMBL" id="NWR58025.1"/>
    </source>
</evidence>
<feature type="coiled-coil region" evidence="2">
    <location>
        <begin position="1668"/>
        <end position="1726"/>
    </location>
</feature>
<feature type="non-terminal residue" evidence="5">
    <location>
        <position position="1"/>
    </location>
</feature>
<evidence type="ECO:0000313" key="6">
    <source>
        <dbReference type="Proteomes" id="UP000551127"/>
    </source>
</evidence>